<keyword evidence="1" id="KW-0238">DNA-binding</keyword>
<evidence type="ECO:0000256" key="2">
    <source>
        <dbReference type="ARBA" id="ARBA00023172"/>
    </source>
</evidence>
<sequence length="80" mass="8885">MAKVTLDEWAAAEFKTPPSPNTLRKWAREGRIAPAPVKHGRSYYVESDAHYQEPIKPAHRTTGGSLISRIMRDCHGAQAA</sequence>
<dbReference type="InterPro" id="IPR038137">
    <property type="entry name" value="Excisionase-like_sf"/>
</dbReference>
<name>A0A7Y1A1Z5_PSEVE</name>
<reference evidence="4 5" key="1">
    <citation type="journal article" date="2020" name="Front. Microbiol.">
        <title>Genetic Organization of the aprX-lipA2 Operon Affects the Proteolytic Potential of Pseudomonas Species in Milk.</title>
        <authorList>
            <person name="Maier C."/>
            <person name="Huptas C."/>
            <person name="von Neubeck M."/>
            <person name="Scherer S."/>
            <person name="Wenning M."/>
            <person name="Lucking G."/>
        </authorList>
    </citation>
    <scope>NUCLEOTIDE SEQUENCE [LARGE SCALE GENOMIC DNA]</scope>
    <source>
        <strain evidence="4 5">DSM 16272</strain>
    </source>
</reference>
<dbReference type="Gene3D" id="1.10.1660.20">
    <property type="match status" value="1"/>
</dbReference>
<comment type="caution">
    <text evidence="4">The sequence shown here is derived from an EMBL/GenBank/DDBJ whole genome shotgun (WGS) entry which is preliminary data.</text>
</comment>
<evidence type="ECO:0000259" key="3">
    <source>
        <dbReference type="Pfam" id="PF07825"/>
    </source>
</evidence>
<evidence type="ECO:0000313" key="4">
    <source>
        <dbReference type="EMBL" id="NMY07623.1"/>
    </source>
</evidence>
<accession>A0A7Y1A1Z5</accession>
<organism evidence="4 5">
    <name type="scientific">Pseudomonas veronii</name>
    <dbReference type="NCBI Taxonomy" id="76761"/>
    <lineage>
        <taxon>Bacteria</taxon>
        <taxon>Pseudomonadati</taxon>
        <taxon>Pseudomonadota</taxon>
        <taxon>Gammaproteobacteria</taxon>
        <taxon>Pseudomonadales</taxon>
        <taxon>Pseudomonadaceae</taxon>
        <taxon>Pseudomonas</taxon>
    </lineage>
</organism>
<feature type="domain" description="Excisionase-like" evidence="3">
    <location>
        <begin position="3"/>
        <end position="77"/>
    </location>
</feature>
<dbReference type="AlphaFoldDB" id="A0A7Y1A1Z5"/>
<gene>
    <name evidence="4" type="ORF">HBO38_04020</name>
</gene>
<proteinExistence type="predicted"/>
<dbReference type="InterPro" id="IPR012884">
    <property type="entry name" value="Excisionase-like"/>
</dbReference>
<dbReference type="InterPro" id="IPR009061">
    <property type="entry name" value="DNA-bd_dom_put_sf"/>
</dbReference>
<evidence type="ECO:0000313" key="5">
    <source>
        <dbReference type="Proteomes" id="UP000537729"/>
    </source>
</evidence>
<dbReference type="Pfam" id="PF07825">
    <property type="entry name" value="Exc"/>
    <property type="match status" value="1"/>
</dbReference>
<dbReference type="EMBL" id="JAAQWG010000004">
    <property type="protein sequence ID" value="NMY07623.1"/>
    <property type="molecule type" value="Genomic_DNA"/>
</dbReference>
<dbReference type="SUPFAM" id="SSF46955">
    <property type="entry name" value="Putative DNA-binding domain"/>
    <property type="match status" value="1"/>
</dbReference>
<keyword evidence="2" id="KW-0233">DNA recombination</keyword>
<dbReference type="GO" id="GO:0006310">
    <property type="term" value="P:DNA recombination"/>
    <property type="evidence" value="ECO:0007669"/>
    <property type="project" value="UniProtKB-KW"/>
</dbReference>
<dbReference type="Proteomes" id="UP000537729">
    <property type="component" value="Unassembled WGS sequence"/>
</dbReference>
<protein>
    <submittedName>
        <fullName evidence="4">Excisionase</fullName>
    </submittedName>
</protein>
<dbReference type="RefSeq" id="WP_169883765.1">
    <property type="nucleotide sequence ID" value="NZ_JAAQWG010000004.1"/>
</dbReference>
<dbReference type="GO" id="GO:0003677">
    <property type="term" value="F:DNA binding"/>
    <property type="evidence" value="ECO:0007669"/>
    <property type="project" value="UniProtKB-KW"/>
</dbReference>
<evidence type="ECO:0000256" key="1">
    <source>
        <dbReference type="ARBA" id="ARBA00023125"/>
    </source>
</evidence>